<evidence type="ECO:0000313" key="7">
    <source>
        <dbReference type="Proteomes" id="UP000463700"/>
    </source>
</evidence>
<dbReference type="PANTHER" id="PTHR42910:SF1">
    <property type="entry name" value="MAJOR FACILITATOR SUPERFAMILY (MFS) PROFILE DOMAIN-CONTAINING PROTEIN"/>
    <property type="match status" value="1"/>
</dbReference>
<dbReference type="SUPFAM" id="SSF103473">
    <property type="entry name" value="MFS general substrate transporter"/>
    <property type="match status" value="1"/>
</dbReference>
<dbReference type="InterPro" id="IPR011701">
    <property type="entry name" value="MFS"/>
</dbReference>
<feature type="transmembrane region" description="Helical" evidence="4">
    <location>
        <begin position="272"/>
        <end position="289"/>
    </location>
</feature>
<protein>
    <submittedName>
        <fullName evidence="6">MFS transporter</fullName>
    </submittedName>
</protein>
<comment type="caution">
    <text evidence="6">The sequence shown here is derived from an EMBL/GenBank/DDBJ whole genome shotgun (WGS) entry which is preliminary data.</text>
</comment>
<organism evidence="6 7">
    <name type="scientific">Paraburkholderia madseniana</name>
    <dbReference type="NCBI Taxonomy" id="2599607"/>
    <lineage>
        <taxon>Bacteria</taxon>
        <taxon>Pseudomonadati</taxon>
        <taxon>Pseudomonadota</taxon>
        <taxon>Betaproteobacteria</taxon>
        <taxon>Burkholderiales</taxon>
        <taxon>Burkholderiaceae</taxon>
        <taxon>Paraburkholderia</taxon>
    </lineage>
</organism>
<evidence type="ECO:0000256" key="2">
    <source>
        <dbReference type="ARBA" id="ARBA00022989"/>
    </source>
</evidence>
<dbReference type="PANTHER" id="PTHR42910">
    <property type="entry name" value="TRANSPORTER SCO4007-RELATED"/>
    <property type="match status" value="1"/>
</dbReference>
<feature type="transmembrane region" description="Helical" evidence="4">
    <location>
        <begin position="295"/>
        <end position="313"/>
    </location>
</feature>
<feature type="transmembrane region" description="Helical" evidence="4">
    <location>
        <begin position="358"/>
        <end position="378"/>
    </location>
</feature>
<dbReference type="PROSITE" id="PS50850">
    <property type="entry name" value="MFS"/>
    <property type="match status" value="1"/>
</dbReference>
<proteinExistence type="predicted"/>
<evidence type="ECO:0000256" key="3">
    <source>
        <dbReference type="ARBA" id="ARBA00023136"/>
    </source>
</evidence>
<feature type="domain" description="Major facilitator superfamily (MFS) profile" evidence="5">
    <location>
        <begin position="1"/>
        <end position="382"/>
    </location>
</feature>
<evidence type="ECO:0000256" key="1">
    <source>
        <dbReference type="ARBA" id="ARBA00022692"/>
    </source>
</evidence>
<dbReference type="CDD" id="cd17324">
    <property type="entry name" value="MFS_NepI_like"/>
    <property type="match status" value="1"/>
</dbReference>
<feature type="transmembrane region" description="Helical" evidence="4">
    <location>
        <begin position="159"/>
        <end position="178"/>
    </location>
</feature>
<dbReference type="Pfam" id="PF07690">
    <property type="entry name" value="MFS_1"/>
    <property type="match status" value="1"/>
</dbReference>
<keyword evidence="2 4" id="KW-1133">Transmembrane helix</keyword>
<feature type="transmembrane region" description="Helical" evidence="4">
    <location>
        <begin position="71"/>
        <end position="89"/>
    </location>
</feature>
<reference evidence="6 7" key="1">
    <citation type="journal article" date="2020" name="Int. J. Syst. Evol. Microbiol.">
        <title>Paraburkholderia madseniana sp. nov., a phenolic acid-degrading bacterium isolated from acidic forest soil.</title>
        <authorList>
            <person name="Wilhelm R.C."/>
            <person name="Murphy S.J.L."/>
            <person name="Feriancek N.M."/>
            <person name="Karasz D.C."/>
            <person name="DeRito C.M."/>
            <person name="Newman J.D."/>
            <person name="Buckley D.H."/>
        </authorList>
    </citation>
    <scope>NUCLEOTIDE SEQUENCE [LARGE SCALE GENOMIC DNA]</scope>
    <source>
        <strain evidence="6 7">RP11</strain>
    </source>
</reference>
<gene>
    <name evidence="6" type="ORF">FSO04_35340</name>
</gene>
<dbReference type="RefSeq" id="WP_154566182.1">
    <property type="nucleotide sequence ID" value="NZ_VOSW01000095.1"/>
</dbReference>
<dbReference type="AlphaFoldDB" id="A0A6N6W642"/>
<evidence type="ECO:0000256" key="4">
    <source>
        <dbReference type="SAM" id="Phobius"/>
    </source>
</evidence>
<feature type="transmembrane region" description="Helical" evidence="4">
    <location>
        <begin position="243"/>
        <end position="260"/>
    </location>
</feature>
<name>A0A6N6W642_9BURK</name>
<keyword evidence="1 4" id="KW-0812">Transmembrane</keyword>
<feature type="transmembrane region" description="Helical" evidence="4">
    <location>
        <begin position="210"/>
        <end position="231"/>
    </location>
</feature>
<feature type="transmembrane region" description="Helical" evidence="4">
    <location>
        <begin position="95"/>
        <end position="117"/>
    </location>
</feature>
<dbReference type="Gene3D" id="1.20.1250.20">
    <property type="entry name" value="MFS general substrate transporter like domains"/>
    <property type="match status" value="1"/>
</dbReference>
<dbReference type="EMBL" id="VOSW01000095">
    <property type="protein sequence ID" value="KAE8755244.1"/>
    <property type="molecule type" value="Genomic_DNA"/>
</dbReference>
<accession>A0A6N6W642</accession>
<feature type="transmembrane region" description="Helical" evidence="4">
    <location>
        <begin position="333"/>
        <end position="352"/>
    </location>
</feature>
<dbReference type="InterPro" id="IPR036259">
    <property type="entry name" value="MFS_trans_sf"/>
</dbReference>
<evidence type="ECO:0000259" key="5">
    <source>
        <dbReference type="PROSITE" id="PS50850"/>
    </source>
</evidence>
<sequence length="402" mass="42011">MKQSIYWVMALAAGLVVANNYYNQPLLVDFAHTFRVAEGQAGVVSIAAQAGYALGLLLFIPLGDKVELRKLFAFTLAASVVALVAMAAAPTLPWAVAASFAAGMASVAPQLLTPLAAQIAGPQGRGKAVGIVMLGLLCGILVSRTVSGVIAAYFGWRAVYAFAAVAMVAVAVMLARVLPRVEPTFSGSYGALMRSLLALLREEPVVGQTASIAALQFAAFSAFWTTLAFHLHGLNASYGSETAGLFGLVGVAGASASYAVGKLTDRHDPRRVIFVASIVFIASYMLLAWKGASIGGLIVGVVLLDLGLQSSHVSNMARNLAVRSTAMSRANTLYMTIRFAGGALGATLGNYAWSVWHWPGVCGVGLVFASASMLLQIIPASGPRPFAAERERSADHKVHEAR</sequence>
<feature type="transmembrane region" description="Helical" evidence="4">
    <location>
        <begin position="42"/>
        <end position="59"/>
    </location>
</feature>
<keyword evidence="3 4" id="KW-0472">Membrane</keyword>
<feature type="transmembrane region" description="Helical" evidence="4">
    <location>
        <begin position="129"/>
        <end position="153"/>
    </location>
</feature>
<evidence type="ECO:0000313" key="6">
    <source>
        <dbReference type="EMBL" id="KAE8755244.1"/>
    </source>
</evidence>
<dbReference type="Proteomes" id="UP000463700">
    <property type="component" value="Unassembled WGS sequence"/>
</dbReference>
<feature type="transmembrane region" description="Helical" evidence="4">
    <location>
        <begin position="5"/>
        <end position="22"/>
    </location>
</feature>
<dbReference type="OrthoDB" id="9815356at2"/>
<dbReference type="InterPro" id="IPR020846">
    <property type="entry name" value="MFS_dom"/>
</dbReference>
<dbReference type="GO" id="GO:0022857">
    <property type="term" value="F:transmembrane transporter activity"/>
    <property type="evidence" value="ECO:0007669"/>
    <property type="project" value="InterPro"/>
</dbReference>